<reference evidence="3" key="1">
    <citation type="submission" date="2023-06" db="EMBL/GenBank/DDBJ databases">
        <authorList>
            <person name="Kurt Z."/>
        </authorList>
    </citation>
    <scope>NUCLEOTIDE SEQUENCE</scope>
</reference>
<dbReference type="InterPro" id="IPR032675">
    <property type="entry name" value="LRR_dom_sf"/>
</dbReference>
<keyword evidence="5" id="KW-1185">Reference proteome</keyword>
<protein>
    <submittedName>
        <fullName evidence="3">Leucine Rich Repeat Protein</fullName>
    </submittedName>
</protein>
<keyword evidence="1" id="KW-0433">Leucine-rich repeat</keyword>
<reference evidence="4 5" key="2">
    <citation type="submission" date="2024-07" db="EMBL/GenBank/DDBJ databases">
        <authorList>
            <person name="Akdeniz Z."/>
        </authorList>
    </citation>
    <scope>NUCLEOTIDE SEQUENCE [LARGE SCALE GENOMIC DNA]</scope>
</reference>
<gene>
    <name evidence="4" type="ORF">HINF_LOCUS34111</name>
    <name evidence="3" type="ORF">HINF_LOCUS50538</name>
</gene>
<evidence type="ECO:0000313" key="5">
    <source>
        <dbReference type="Proteomes" id="UP001642409"/>
    </source>
</evidence>
<proteinExistence type="predicted"/>
<dbReference type="PANTHER" id="PTHR46652">
    <property type="entry name" value="LEUCINE-RICH REPEAT AND IQ DOMAIN-CONTAINING PROTEIN 1-RELATED"/>
    <property type="match status" value="1"/>
</dbReference>
<evidence type="ECO:0000256" key="1">
    <source>
        <dbReference type="ARBA" id="ARBA00022614"/>
    </source>
</evidence>
<dbReference type="EMBL" id="CAXDID020000120">
    <property type="protein sequence ID" value="CAL6031659.1"/>
    <property type="molecule type" value="Genomic_DNA"/>
</dbReference>
<dbReference type="InterPro" id="IPR050836">
    <property type="entry name" value="SDS22/Internalin_LRR"/>
</dbReference>
<dbReference type="SUPFAM" id="SSF52058">
    <property type="entry name" value="L domain-like"/>
    <property type="match status" value="1"/>
</dbReference>
<sequence length="225" mass="26379">MSSNSGFLSRQMIVEFKTQISLQLRQMSYCALTQLSALKSLFNLQTLDLSYNSDIIITELQYLKNLKFLNLEQCNLVSVYVLRPLVNLEVLHISYNNIVHLDANLNEMKNLQKLRVQYNFVSDFSSLEKHPNYNNLDEYGWRCFDISKQKYLSEKELFKANQFRNIEGPNIQLKEIQNQHKSLKTTFNNFKQEINTVLNNASQSQIQFSANLVRLFQQLNQSGFE</sequence>
<dbReference type="EMBL" id="CATOUU010000960">
    <property type="protein sequence ID" value="CAI9962893.1"/>
    <property type="molecule type" value="Genomic_DNA"/>
</dbReference>
<evidence type="ECO:0000313" key="3">
    <source>
        <dbReference type="EMBL" id="CAI9962893.1"/>
    </source>
</evidence>
<evidence type="ECO:0000313" key="4">
    <source>
        <dbReference type="EMBL" id="CAL6031659.1"/>
    </source>
</evidence>
<keyword evidence="2" id="KW-0677">Repeat</keyword>
<organism evidence="3">
    <name type="scientific">Hexamita inflata</name>
    <dbReference type="NCBI Taxonomy" id="28002"/>
    <lineage>
        <taxon>Eukaryota</taxon>
        <taxon>Metamonada</taxon>
        <taxon>Diplomonadida</taxon>
        <taxon>Hexamitidae</taxon>
        <taxon>Hexamitinae</taxon>
        <taxon>Hexamita</taxon>
    </lineage>
</organism>
<accession>A0AA86VCK5</accession>
<dbReference type="AlphaFoldDB" id="A0AA86VCK5"/>
<name>A0AA86VCK5_9EUKA</name>
<dbReference type="PANTHER" id="PTHR46652:SF3">
    <property type="entry name" value="LEUCINE-RICH REPEAT-CONTAINING PROTEIN 9"/>
    <property type="match status" value="1"/>
</dbReference>
<dbReference type="PROSITE" id="PS51450">
    <property type="entry name" value="LRR"/>
    <property type="match status" value="2"/>
</dbReference>
<dbReference type="InterPro" id="IPR001611">
    <property type="entry name" value="Leu-rich_rpt"/>
</dbReference>
<dbReference type="Gene3D" id="3.80.10.10">
    <property type="entry name" value="Ribonuclease Inhibitor"/>
    <property type="match status" value="1"/>
</dbReference>
<comment type="caution">
    <text evidence="3">The sequence shown here is derived from an EMBL/GenBank/DDBJ whole genome shotgun (WGS) entry which is preliminary data.</text>
</comment>
<dbReference type="Proteomes" id="UP001642409">
    <property type="component" value="Unassembled WGS sequence"/>
</dbReference>
<evidence type="ECO:0000256" key="2">
    <source>
        <dbReference type="ARBA" id="ARBA00022737"/>
    </source>
</evidence>